<dbReference type="AlphaFoldDB" id="A0A443STP4"/>
<comment type="caution">
    <text evidence="2">The sequence shown here is derived from an EMBL/GenBank/DDBJ whole genome shotgun (WGS) entry which is preliminary data.</text>
</comment>
<dbReference type="VEuPathDB" id="VectorBase:LDEU001159"/>
<sequence>MIYMIGVMLTTLIAFTQSTPESTVNLDQYSKDSTVESKLNDIQNAFDEDENDLLDIDSKRAAQWNKLQGGWGKRGNENWNKLSGVWGKRADKWNQLNGMWGKRNAKWNQLNGMWGKRGWNDLNGGWGKRATPHWNNLRGMWGKRSADH</sequence>
<dbReference type="Proteomes" id="UP000288716">
    <property type="component" value="Unassembled WGS sequence"/>
</dbReference>
<name>A0A443STP4_9ACAR</name>
<reference evidence="2 3" key="1">
    <citation type="journal article" date="2018" name="Gigascience">
        <title>Genomes of trombidid mites reveal novel predicted allergens and laterally-transferred genes associated with secondary metabolism.</title>
        <authorList>
            <person name="Dong X."/>
            <person name="Chaisiri K."/>
            <person name="Xia D."/>
            <person name="Armstrong S.D."/>
            <person name="Fang Y."/>
            <person name="Donnelly M.J."/>
            <person name="Kadowaki T."/>
            <person name="McGarry J.W."/>
            <person name="Darby A.C."/>
            <person name="Makepeace B.L."/>
        </authorList>
    </citation>
    <scope>NUCLEOTIDE SEQUENCE [LARGE SCALE GENOMIC DNA]</scope>
    <source>
        <strain evidence="2">UoL-UT</strain>
    </source>
</reference>
<protein>
    <submittedName>
        <fullName evidence="2">Prothoracicostatic peptide-like protein</fullName>
    </submittedName>
</protein>
<feature type="signal peptide" evidence="1">
    <location>
        <begin position="1"/>
        <end position="18"/>
    </location>
</feature>
<feature type="chain" id="PRO_5019545300" evidence="1">
    <location>
        <begin position="19"/>
        <end position="148"/>
    </location>
</feature>
<proteinExistence type="predicted"/>
<evidence type="ECO:0000313" key="3">
    <source>
        <dbReference type="Proteomes" id="UP000288716"/>
    </source>
</evidence>
<dbReference type="OrthoDB" id="6090360at2759"/>
<organism evidence="2 3">
    <name type="scientific">Leptotrombidium deliense</name>
    <dbReference type="NCBI Taxonomy" id="299467"/>
    <lineage>
        <taxon>Eukaryota</taxon>
        <taxon>Metazoa</taxon>
        <taxon>Ecdysozoa</taxon>
        <taxon>Arthropoda</taxon>
        <taxon>Chelicerata</taxon>
        <taxon>Arachnida</taxon>
        <taxon>Acari</taxon>
        <taxon>Acariformes</taxon>
        <taxon>Trombidiformes</taxon>
        <taxon>Prostigmata</taxon>
        <taxon>Anystina</taxon>
        <taxon>Parasitengona</taxon>
        <taxon>Trombiculoidea</taxon>
        <taxon>Trombiculidae</taxon>
        <taxon>Leptotrombidium</taxon>
    </lineage>
</organism>
<dbReference type="STRING" id="299467.A0A443STP4"/>
<evidence type="ECO:0000313" key="2">
    <source>
        <dbReference type="EMBL" id="RWS30881.1"/>
    </source>
</evidence>
<evidence type="ECO:0000256" key="1">
    <source>
        <dbReference type="SAM" id="SignalP"/>
    </source>
</evidence>
<keyword evidence="1" id="KW-0732">Signal</keyword>
<keyword evidence="3" id="KW-1185">Reference proteome</keyword>
<dbReference type="EMBL" id="NCKV01000346">
    <property type="protein sequence ID" value="RWS30881.1"/>
    <property type="molecule type" value="Genomic_DNA"/>
</dbReference>
<accession>A0A443STP4</accession>
<gene>
    <name evidence="2" type="ORF">B4U80_04677</name>
</gene>